<protein>
    <recommendedName>
        <fullName evidence="2">Response regulatory domain-containing protein</fullName>
    </recommendedName>
</protein>
<comment type="caution">
    <text evidence="3">The sequence shown here is derived from an EMBL/GenBank/DDBJ whole genome shotgun (WGS) entry which is preliminary data.</text>
</comment>
<dbReference type="EMBL" id="BAAAGX010000002">
    <property type="protein sequence ID" value="GAA0220949.1"/>
    <property type="molecule type" value="Genomic_DNA"/>
</dbReference>
<dbReference type="InterPro" id="IPR011006">
    <property type="entry name" value="CheY-like_superfamily"/>
</dbReference>
<organism evidence="3 4">
    <name type="scientific">Cryptosporangium japonicum</name>
    <dbReference type="NCBI Taxonomy" id="80872"/>
    <lineage>
        <taxon>Bacteria</taxon>
        <taxon>Bacillati</taxon>
        <taxon>Actinomycetota</taxon>
        <taxon>Actinomycetes</taxon>
        <taxon>Cryptosporangiales</taxon>
        <taxon>Cryptosporangiaceae</taxon>
        <taxon>Cryptosporangium</taxon>
    </lineage>
</organism>
<dbReference type="Gene3D" id="3.40.50.2300">
    <property type="match status" value="1"/>
</dbReference>
<sequence>MVVLSTSTVDEDVAVSYDLQANAFVSKPVDFDDFVAAVQHIDAFYLGVVRLPSSRR</sequence>
<keyword evidence="4" id="KW-1185">Reference proteome</keyword>
<dbReference type="InterPro" id="IPR052893">
    <property type="entry name" value="TCS_response_regulator"/>
</dbReference>
<comment type="caution">
    <text evidence="1">Lacks conserved residue(s) required for the propagation of feature annotation.</text>
</comment>
<dbReference type="Proteomes" id="UP001500967">
    <property type="component" value="Unassembled WGS sequence"/>
</dbReference>
<accession>A0ABN0TG87</accession>
<dbReference type="PROSITE" id="PS50110">
    <property type="entry name" value="RESPONSE_REGULATORY"/>
    <property type="match status" value="1"/>
</dbReference>
<gene>
    <name evidence="3" type="ORF">GCM10009539_02710</name>
</gene>
<reference evidence="3 4" key="1">
    <citation type="journal article" date="2019" name="Int. J. Syst. Evol. Microbiol.">
        <title>The Global Catalogue of Microorganisms (GCM) 10K type strain sequencing project: providing services to taxonomists for standard genome sequencing and annotation.</title>
        <authorList>
            <consortium name="The Broad Institute Genomics Platform"/>
            <consortium name="The Broad Institute Genome Sequencing Center for Infectious Disease"/>
            <person name="Wu L."/>
            <person name="Ma J."/>
        </authorList>
    </citation>
    <scope>NUCLEOTIDE SEQUENCE [LARGE SCALE GENOMIC DNA]</scope>
    <source>
        <strain evidence="3 4">JCM 10425</strain>
    </source>
</reference>
<dbReference type="PANTHER" id="PTHR44520">
    <property type="entry name" value="RESPONSE REGULATOR RCP1-RELATED"/>
    <property type="match status" value="1"/>
</dbReference>
<feature type="domain" description="Response regulatory" evidence="2">
    <location>
        <begin position="1"/>
        <end position="42"/>
    </location>
</feature>
<evidence type="ECO:0000313" key="3">
    <source>
        <dbReference type="EMBL" id="GAA0220949.1"/>
    </source>
</evidence>
<evidence type="ECO:0000259" key="2">
    <source>
        <dbReference type="PROSITE" id="PS50110"/>
    </source>
</evidence>
<dbReference type="InterPro" id="IPR001789">
    <property type="entry name" value="Sig_transdc_resp-reg_receiver"/>
</dbReference>
<dbReference type="SUPFAM" id="SSF52172">
    <property type="entry name" value="CheY-like"/>
    <property type="match status" value="1"/>
</dbReference>
<name>A0ABN0TG87_9ACTN</name>
<evidence type="ECO:0000256" key="1">
    <source>
        <dbReference type="PROSITE-ProRule" id="PRU00169"/>
    </source>
</evidence>
<dbReference type="PANTHER" id="PTHR44520:SF2">
    <property type="entry name" value="RESPONSE REGULATOR RCP1"/>
    <property type="match status" value="1"/>
</dbReference>
<proteinExistence type="predicted"/>
<evidence type="ECO:0000313" key="4">
    <source>
        <dbReference type="Proteomes" id="UP001500967"/>
    </source>
</evidence>